<gene>
    <name evidence="2" type="ORF">SAMN06296020_10166</name>
</gene>
<evidence type="ECO:0000256" key="1">
    <source>
        <dbReference type="SAM" id="Phobius"/>
    </source>
</evidence>
<dbReference type="EMBL" id="FXUF01000001">
    <property type="protein sequence ID" value="SMP38229.1"/>
    <property type="molecule type" value="Genomic_DNA"/>
</dbReference>
<dbReference type="InterPro" id="IPR032531">
    <property type="entry name" value="DUF4956"/>
</dbReference>
<evidence type="ECO:0000313" key="3">
    <source>
        <dbReference type="Proteomes" id="UP001158066"/>
    </source>
</evidence>
<accession>A0AA46AHA2</accession>
<dbReference type="Proteomes" id="UP001158066">
    <property type="component" value="Unassembled WGS sequence"/>
</dbReference>
<comment type="caution">
    <text evidence="2">The sequence shown here is derived from an EMBL/GenBank/DDBJ whole genome shotgun (WGS) entry which is preliminary data.</text>
</comment>
<feature type="transmembrane region" description="Helical" evidence="1">
    <location>
        <begin position="53"/>
        <end position="82"/>
    </location>
</feature>
<dbReference type="AlphaFoldDB" id="A0AA46AHA2"/>
<feature type="transmembrane region" description="Helical" evidence="1">
    <location>
        <begin position="102"/>
        <end position="135"/>
    </location>
</feature>
<proteinExistence type="predicted"/>
<evidence type="ECO:0000313" key="2">
    <source>
        <dbReference type="EMBL" id="SMP38229.1"/>
    </source>
</evidence>
<sequence length="222" mass="24539">MLEQIFNFSYLDRAATFSIPDILAALFISFAIGLFIFFVYTRTFKGVMYSSSFGVSLIAMNMLICLVILTVSSNLLISLGMIGALSIVRFRTVVKEPLDLVYLFWSITEGIVVGAGLIPMAVISSVVIGLMLFIFVHRKTNDMPYVVVISCSDEKAEEQSIHLLHSHTKKTVVKAKSVSITGVELTVEVRLKESSSQFVNALLAIEGVHNATLVSYNGEYYM</sequence>
<dbReference type="Pfam" id="PF16316">
    <property type="entry name" value="DUF4956"/>
    <property type="match status" value="1"/>
</dbReference>
<keyword evidence="1" id="KW-1133">Transmembrane helix</keyword>
<keyword evidence="1" id="KW-0472">Membrane</keyword>
<feature type="transmembrane region" description="Helical" evidence="1">
    <location>
        <begin position="22"/>
        <end position="41"/>
    </location>
</feature>
<evidence type="ECO:0008006" key="4">
    <source>
        <dbReference type="Google" id="ProtNLM"/>
    </source>
</evidence>
<name>A0AA46AHA2_9CLOT</name>
<organism evidence="2 3">
    <name type="scientific">Anoxynatronum buryatiense</name>
    <dbReference type="NCBI Taxonomy" id="489973"/>
    <lineage>
        <taxon>Bacteria</taxon>
        <taxon>Bacillati</taxon>
        <taxon>Bacillota</taxon>
        <taxon>Clostridia</taxon>
        <taxon>Eubacteriales</taxon>
        <taxon>Clostridiaceae</taxon>
        <taxon>Anoxynatronum</taxon>
    </lineage>
</organism>
<dbReference type="RefSeq" id="WP_283407432.1">
    <property type="nucleotide sequence ID" value="NZ_FXUF01000001.1"/>
</dbReference>
<reference evidence="2" key="1">
    <citation type="submission" date="2017-05" db="EMBL/GenBank/DDBJ databases">
        <authorList>
            <person name="Varghese N."/>
            <person name="Submissions S."/>
        </authorList>
    </citation>
    <scope>NUCLEOTIDE SEQUENCE</scope>
    <source>
        <strain evidence="2">Su22</strain>
    </source>
</reference>
<keyword evidence="1" id="KW-0812">Transmembrane</keyword>
<protein>
    <recommendedName>
        <fullName evidence="4">DUF4956 domain-containing protein</fullName>
    </recommendedName>
</protein>
<keyword evidence="3" id="KW-1185">Reference proteome</keyword>